<feature type="transmembrane region" description="Helical" evidence="7">
    <location>
        <begin position="248"/>
        <end position="270"/>
    </location>
</feature>
<organism evidence="9 10">
    <name type="scientific">Streptomyces hazeniae</name>
    <dbReference type="NCBI Taxonomy" id="3075538"/>
    <lineage>
        <taxon>Bacteria</taxon>
        <taxon>Bacillati</taxon>
        <taxon>Actinomycetota</taxon>
        <taxon>Actinomycetes</taxon>
        <taxon>Kitasatosporales</taxon>
        <taxon>Streptomycetaceae</taxon>
        <taxon>Streptomyces</taxon>
    </lineage>
</organism>
<evidence type="ECO:0000256" key="6">
    <source>
        <dbReference type="ARBA" id="ARBA00023251"/>
    </source>
</evidence>
<evidence type="ECO:0000259" key="8">
    <source>
        <dbReference type="PROSITE" id="PS50850"/>
    </source>
</evidence>
<sequence>MNLGRVRSAGLLHVTDHAAHRGTGERAGPRDVPPAAVLTTGCAALFLLGVNTTAINAALPAIAGDLDIGATALGWAVGIYMLVVAALVVVGGRLGDMLGQRTVLTAGLLVFAVGAVLVAVCTATPLLLVGRFVQGVGAALMMPGTMAVLRLAYPPERQGFAQGVWGAVAGIAFAVGPLIGGVLTDELSWRWVWWGSALWALLVTVAGQYALRGLPGREPWTGLDVPGALLLAVALPALVLAFQQIPVWGAGSPAVVAAFVVAAVGLAALVAVESRRRSPLLHLRLLREPALIAACLGTCVNALFLIGLLYFFNLYAQAQAALDYSALLASAALLPYGACVFAASLLIGRLCDRVGFRLPVAGGLVCAAVGALLLARTDAATGYAELWPATAVLGIGVGITLSSPSGAGLRALPPQHAGEGAGIINVVRYLAAALVVSIGTLVFLSTGAARLNARLAEAGVPPRDDARVDRLLTGVGERLSVVEQGLGPVARQAVREGAAAGIAHGFAMVMLWLGVLTLLSIPAWLLLVRTPSRR</sequence>
<dbReference type="InterPro" id="IPR036259">
    <property type="entry name" value="MFS_trans_sf"/>
</dbReference>
<feature type="transmembrane region" description="Helical" evidence="7">
    <location>
        <begin position="291"/>
        <end position="312"/>
    </location>
</feature>
<dbReference type="EMBL" id="JAVREQ010000019">
    <property type="protein sequence ID" value="MDT0381111.1"/>
    <property type="molecule type" value="Genomic_DNA"/>
</dbReference>
<evidence type="ECO:0000256" key="5">
    <source>
        <dbReference type="ARBA" id="ARBA00023136"/>
    </source>
</evidence>
<comment type="subcellular location">
    <subcellularLocation>
        <location evidence="1">Cell membrane</location>
        <topology evidence="1">Multi-pass membrane protein</topology>
    </subcellularLocation>
</comment>
<keyword evidence="5 7" id="KW-0472">Membrane</keyword>
<feature type="transmembrane region" description="Helical" evidence="7">
    <location>
        <begin position="68"/>
        <end position="90"/>
    </location>
</feature>
<evidence type="ECO:0000256" key="3">
    <source>
        <dbReference type="ARBA" id="ARBA00022692"/>
    </source>
</evidence>
<feature type="transmembrane region" description="Helical" evidence="7">
    <location>
        <begin position="35"/>
        <end position="62"/>
    </location>
</feature>
<evidence type="ECO:0000256" key="1">
    <source>
        <dbReference type="ARBA" id="ARBA00004651"/>
    </source>
</evidence>
<feature type="transmembrane region" description="Helical" evidence="7">
    <location>
        <begin position="386"/>
        <end position="409"/>
    </location>
</feature>
<evidence type="ECO:0000313" key="10">
    <source>
        <dbReference type="Proteomes" id="UP001183414"/>
    </source>
</evidence>
<feature type="transmembrane region" description="Helical" evidence="7">
    <location>
        <begin position="354"/>
        <end position="374"/>
    </location>
</feature>
<dbReference type="Gene3D" id="1.20.1250.20">
    <property type="entry name" value="MFS general substrate transporter like domains"/>
    <property type="match status" value="1"/>
</dbReference>
<keyword evidence="4 7" id="KW-1133">Transmembrane helix</keyword>
<feature type="transmembrane region" description="Helical" evidence="7">
    <location>
        <begin position="506"/>
        <end position="528"/>
    </location>
</feature>
<comment type="caution">
    <text evidence="9">The sequence shown here is derived from an EMBL/GenBank/DDBJ whole genome shotgun (WGS) entry which is preliminary data.</text>
</comment>
<reference evidence="10" key="1">
    <citation type="submission" date="2023-07" db="EMBL/GenBank/DDBJ databases">
        <title>30 novel species of actinomycetes from the DSMZ collection.</title>
        <authorList>
            <person name="Nouioui I."/>
        </authorList>
    </citation>
    <scope>NUCLEOTIDE SEQUENCE [LARGE SCALE GENOMIC DNA]</scope>
    <source>
        <strain evidence="10">DSM 42041</strain>
    </source>
</reference>
<keyword evidence="3 7" id="KW-0812">Transmembrane</keyword>
<accession>A0ABU2NWX8</accession>
<dbReference type="InterPro" id="IPR020846">
    <property type="entry name" value="MFS_dom"/>
</dbReference>
<protein>
    <submittedName>
        <fullName evidence="9">MFS transporter</fullName>
    </submittedName>
</protein>
<evidence type="ECO:0000313" key="9">
    <source>
        <dbReference type="EMBL" id="MDT0381111.1"/>
    </source>
</evidence>
<evidence type="ECO:0000256" key="2">
    <source>
        <dbReference type="ARBA" id="ARBA00022448"/>
    </source>
</evidence>
<dbReference type="Proteomes" id="UP001183414">
    <property type="component" value="Unassembled WGS sequence"/>
</dbReference>
<evidence type="ECO:0000256" key="7">
    <source>
        <dbReference type="SAM" id="Phobius"/>
    </source>
</evidence>
<dbReference type="SUPFAM" id="SSF103473">
    <property type="entry name" value="MFS general substrate transporter"/>
    <property type="match status" value="1"/>
</dbReference>
<dbReference type="Pfam" id="PF07690">
    <property type="entry name" value="MFS_1"/>
    <property type="match status" value="1"/>
</dbReference>
<dbReference type="RefSeq" id="WP_311674807.1">
    <property type="nucleotide sequence ID" value="NZ_JAVREQ010000019.1"/>
</dbReference>
<dbReference type="CDD" id="cd17321">
    <property type="entry name" value="MFS_MMR_MDR_like"/>
    <property type="match status" value="1"/>
</dbReference>
<dbReference type="PROSITE" id="PS50850">
    <property type="entry name" value="MFS"/>
    <property type="match status" value="1"/>
</dbReference>
<feature type="transmembrane region" description="Helical" evidence="7">
    <location>
        <begin position="132"/>
        <end position="153"/>
    </location>
</feature>
<gene>
    <name evidence="9" type="ORF">RM572_20355</name>
</gene>
<feature type="transmembrane region" description="Helical" evidence="7">
    <location>
        <begin position="429"/>
        <end position="449"/>
    </location>
</feature>
<feature type="transmembrane region" description="Helical" evidence="7">
    <location>
        <begin position="324"/>
        <end position="347"/>
    </location>
</feature>
<keyword evidence="10" id="KW-1185">Reference proteome</keyword>
<name>A0ABU2NWX8_9ACTN</name>
<keyword evidence="6" id="KW-0046">Antibiotic resistance</keyword>
<feature type="transmembrane region" description="Helical" evidence="7">
    <location>
        <begin position="191"/>
        <end position="211"/>
    </location>
</feature>
<keyword evidence="2" id="KW-0813">Transport</keyword>
<feature type="transmembrane region" description="Helical" evidence="7">
    <location>
        <begin position="102"/>
        <end position="126"/>
    </location>
</feature>
<feature type="domain" description="Major facilitator superfamily (MFS) profile" evidence="8">
    <location>
        <begin position="37"/>
        <end position="532"/>
    </location>
</feature>
<proteinExistence type="predicted"/>
<dbReference type="PRINTS" id="PR01036">
    <property type="entry name" value="TCRTETB"/>
</dbReference>
<feature type="transmembrane region" description="Helical" evidence="7">
    <location>
        <begin position="160"/>
        <end position="179"/>
    </location>
</feature>
<feature type="transmembrane region" description="Helical" evidence="7">
    <location>
        <begin position="223"/>
        <end position="242"/>
    </location>
</feature>
<dbReference type="PANTHER" id="PTHR42718">
    <property type="entry name" value="MAJOR FACILITATOR SUPERFAMILY MULTIDRUG TRANSPORTER MFSC"/>
    <property type="match status" value="1"/>
</dbReference>
<dbReference type="InterPro" id="IPR011701">
    <property type="entry name" value="MFS"/>
</dbReference>
<dbReference type="PANTHER" id="PTHR42718:SF9">
    <property type="entry name" value="MAJOR FACILITATOR SUPERFAMILY MULTIDRUG TRANSPORTER MFSC"/>
    <property type="match status" value="1"/>
</dbReference>
<evidence type="ECO:0000256" key="4">
    <source>
        <dbReference type="ARBA" id="ARBA00022989"/>
    </source>
</evidence>
<dbReference type="Gene3D" id="1.20.1720.10">
    <property type="entry name" value="Multidrug resistance protein D"/>
    <property type="match status" value="1"/>
</dbReference>